<dbReference type="InterPro" id="IPR022667">
    <property type="entry name" value="ForMFR_H4MPT_ForTrfase_N"/>
</dbReference>
<keyword evidence="5" id="KW-0012">Acyltransferase</keyword>
<evidence type="ECO:0000313" key="5">
    <source>
        <dbReference type="EMBL" id="VAX16416.1"/>
    </source>
</evidence>
<feature type="domain" description="Formylmethanofuran: tetrahydromethanopterin formyltransferase Ftr N-terminal" evidence="3">
    <location>
        <begin position="4"/>
        <end position="144"/>
    </location>
</feature>
<dbReference type="EC" id="2.3.1.101" evidence="5"/>
<evidence type="ECO:0000259" key="4">
    <source>
        <dbReference type="Pfam" id="PF02741"/>
    </source>
</evidence>
<name>A0A3B1BDS8_9ZZZZ</name>
<dbReference type="InterPro" id="IPR023447">
    <property type="entry name" value="ForMFR_H4MPT_ForTrfase_fd-like"/>
</dbReference>
<comment type="similarity">
    <text evidence="1">Belongs to the FTR family.</text>
</comment>
<protein>
    <submittedName>
        <fullName evidence="5">Formylmethanofuran--tetrahydromethanopterin N-formyltransferase</fullName>
        <ecNumber evidence="5">2.3.1.101</ecNumber>
    </submittedName>
</protein>
<dbReference type="Gene3D" id="3.30.70.520">
    <property type="match status" value="2"/>
</dbReference>
<dbReference type="EMBL" id="UOGE01000009">
    <property type="protein sequence ID" value="VAX16416.1"/>
    <property type="molecule type" value="Genomic_DNA"/>
</dbReference>
<proteinExistence type="inferred from homology"/>
<evidence type="ECO:0000256" key="1">
    <source>
        <dbReference type="ARBA" id="ARBA00006770"/>
    </source>
</evidence>
<accession>A0A3B1BDS8</accession>
<evidence type="ECO:0000256" key="2">
    <source>
        <dbReference type="ARBA" id="ARBA00022679"/>
    </source>
</evidence>
<dbReference type="AlphaFoldDB" id="A0A3B1BDS8"/>
<dbReference type="Pfam" id="PF02741">
    <property type="entry name" value="FTR_C"/>
    <property type="match status" value="1"/>
</dbReference>
<dbReference type="GO" id="GO:0006730">
    <property type="term" value="P:one-carbon metabolic process"/>
    <property type="evidence" value="ECO:0007669"/>
    <property type="project" value="InterPro"/>
</dbReference>
<keyword evidence="2 5" id="KW-0808">Transferase</keyword>
<dbReference type="NCBIfam" id="TIGR03119">
    <property type="entry name" value="one_C_fhcD"/>
    <property type="match status" value="1"/>
</dbReference>
<organism evidence="5">
    <name type="scientific">hydrothermal vent metagenome</name>
    <dbReference type="NCBI Taxonomy" id="652676"/>
    <lineage>
        <taxon>unclassified sequences</taxon>
        <taxon>metagenomes</taxon>
        <taxon>ecological metagenomes</taxon>
    </lineage>
</organism>
<dbReference type="SUPFAM" id="SSF55112">
    <property type="entry name" value="Formylmethanofuran:tetrahydromethanopterin formyltransferase"/>
    <property type="match status" value="2"/>
</dbReference>
<sequence length="300" mass="32458">MRVMELNGVIIDNTHSEAFAMYYARALVTAIDHHWLDAAVRQATGFATSIIGCDVEAGREIFTLGTPDEKLGAYLLFFGRHKEGLAKSLVKRFGQTILTCPTTNLYNGAKDGDPADIGAKLRYFGDGIEEKVEREGRTFWQIPVSEGTFTVEEKFNINEGVAGGAFIVMARTEAFGLYAARKAVEAIEAMEGVITPFPGGVCRAASQMQGRYKFMKASSNRSFLPPSGKRTPGAKMHPEGVTALEIVIDGVDEESVRQAMKAGIEAACENPGVVMISAANFGGRLGNVKIPLIETLEQEP</sequence>
<dbReference type="InterPro" id="IPR014053">
    <property type="entry name" value="ForMFR_H4MPT_ForTrfase"/>
</dbReference>
<gene>
    <name evidence="5" type="ORF">MNBD_NITROSPINAE02-45</name>
</gene>
<dbReference type="Pfam" id="PF01913">
    <property type="entry name" value="FTR"/>
    <property type="match status" value="1"/>
</dbReference>
<dbReference type="GO" id="GO:0030270">
    <property type="term" value="F:formylmethanofuran-tetrahydromethanopterin N-formyltransferase activity"/>
    <property type="evidence" value="ECO:0007669"/>
    <property type="project" value="UniProtKB-EC"/>
</dbReference>
<dbReference type="NCBIfam" id="NF002554">
    <property type="entry name" value="PRK02114.1"/>
    <property type="match status" value="1"/>
</dbReference>
<evidence type="ECO:0000259" key="3">
    <source>
        <dbReference type="Pfam" id="PF01913"/>
    </source>
</evidence>
<reference evidence="5" key="1">
    <citation type="submission" date="2018-06" db="EMBL/GenBank/DDBJ databases">
        <authorList>
            <person name="Zhirakovskaya E."/>
        </authorList>
    </citation>
    <scope>NUCLEOTIDE SEQUENCE</scope>
</reference>
<dbReference type="InterPro" id="IPR002770">
    <property type="entry name" value="ForMFR_H4MPT_ForTrfase_C"/>
</dbReference>
<feature type="domain" description="Formylmethanofuran: tetrahydromethanopterin formyltransferase Ftr C-terminal" evidence="4">
    <location>
        <begin position="147"/>
        <end position="293"/>
    </location>
</feature>